<evidence type="ECO:0000313" key="3">
    <source>
        <dbReference type="EMBL" id="RNA22595.1"/>
    </source>
</evidence>
<comment type="caution">
    <text evidence="3">The sequence shown here is derived from an EMBL/GenBank/DDBJ whole genome shotgun (WGS) entry which is preliminary data.</text>
</comment>
<dbReference type="Pfam" id="PF11630">
    <property type="entry name" value="Anti-LPS-SCYG"/>
    <property type="match status" value="1"/>
</dbReference>
<evidence type="ECO:0000256" key="1">
    <source>
        <dbReference type="ARBA" id="ARBA00022529"/>
    </source>
</evidence>
<keyword evidence="2" id="KW-0044">Antibiotic</keyword>
<dbReference type="GO" id="GO:0042742">
    <property type="term" value="P:defense response to bacterium"/>
    <property type="evidence" value="ECO:0007669"/>
    <property type="project" value="UniProtKB-KW"/>
</dbReference>
<dbReference type="InterPro" id="IPR038539">
    <property type="entry name" value="Anti-LPS_factor/Scygonadin_sf"/>
</dbReference>
<reference evidence="3 4" key="1">
    <citation type="journal article" date="2018" name="Sci. Rep.">
        <title>Genomic signatures of local adaptation to the degree of environmental predictability in rotifers.</title>
        <authorList>
            <person name="Franch-Gras L."/>
            <person name="Hahn C."/>
            <person name="Garcia-Roger E.M."/>
            <person name="Carmona M.J."/>
            <person name="Serra M."/>
            <person name="Gomez A."/>
        </authorList>
    </citation>
    <scope>NUCLEOTIDE SEQUENCE [LARGE SCALE GENOMIC DNA]</scope>
    <source>
        <strain evidence="3">HYR1</strain>
    </source>
</reference>
<dbReference type="AlphaFoldDB" id="A0A3M7RH50"/>
<evidence type="ECO:0000313" key="4">
    <source>
        <dbReference type="Proteomes" id="UP000276133"/>
    </source>
</evidence>
<keyword evidence="4" id="KW-1185">Reference proteome</keyword>
<dbReference type="InterPro" id="IPR024509">
    <property type="entry name" value="Anti-LPS_factor/Scygonadin"/>
</dbReference>
<gene>
    <name evidence="3" type="ORF">BpHYR1_005035</name>
</gene>
<dbReference type="Gene3D" id="3.30.160.320">
    <property type="match status" value="1"/>
</dbReference>
<evidence type="ECO:0000256" key="2">
    <source>
        <dbReference type="ARBA" id="ARBA00023022"/>
    </source>
</evidence>
<protein>
    <submittedName>
        <fullName evidence="3">Anti-lipopolysaccharide factor-like protein</fullName>
    </submittedName>
</protein>
<dbReference type="EMBL" id="REGN01003426">
    <property type="protein sequence ID" value="RNA22595.1"/>
    <property type="molecule type" value="Genomic_DNA"/>
</dbReference>
<dbReference type="Proteomes" id="UP000276133">
    <property type="component" value="Unassembled WGS sequence"/>
</dbReference>
<accession>A0A3M7RH50</accession>
<proteinExistence type="predicted"/>
<keyword evidence="1" id="KW-0929">Antimicrobial</keyword>
<organism evidence="3 4">
    <name type="scientific">Brachionus plicatilis</name>
    <name type="common">Marine rotifer</name>
    <name type="synonym">Brachionus muelleri</name>
    <dbReference type="NCBI Taxonomy" id="10195"/>
    <lineage>
        <taxon>Eukaryota</taxon>
        <taxon>Metazoa</taxon>
        <taxon>Spiralia</taxon>
        <taxon>Gnathifera</taxon>
        <taxon>Rotifera</taxon>
        <taxon>Eurotatoria</taxon>
        <taxon>Monogononta</taxon>
        <taxon>Pseudotrocha</taxon>
        <taxon>Ploima</taxon>
        <taxon>Brachionidae</taxon>
        <taxon>Brachionus</taxon>
    </lineage>
</organism>
<sequence length="203" mass="23611">MESKEESARIFALSQPETRHGRIWRAAKKLSYKCQIAWMLAGCSEKLTDEELRGKFKFMIKCLILFFEFSIYSEGINISDCLQGNWLKCGFEIAKNIFKLHKWNGDSFDFCGFKCDYKIRGRIRKLKWVWDAKINCHGLNEGQGRRTKSRDGALRRALDDLTSKLNPEQLLSVSQCIPESQEETINSPNVGKQDYQNENLHLF</sequence>
<name>A0A3M7RH50_BRAPC</name>
<dbReference type="OrthoDB" id="9970438at2759"/>